<organism evidence="2 3">
    <name type="scientific">Schizophyllum amplum</name>
    <dbReference type="NCBI Taxonomy" id="97359"/>
    <lineage>
        <taxon>Eukaryota</taxon>
        <taxon>Fungi</taxon>
        <taxon>Dikarya</taxon>
        <taxon>Basidiomycota</taxon>
        <taxon>Agaricomycotina</taxon>
        <taxon>Agaricomycetes</taxon>
        <taxon>Agaricomycetidae</taxon>
        <taxon>Agaricales</taxon>
        <taxon>Schizophyllaceae</taxon>
        <taxon>Schizophyllum</taxon>
    </lineage>
</organism>
<accession>A0A550C062</accession>
<evidence type="ECO:0000256" key="1">
    <source>
        <dbReference type="SAM" id="MobiDB-lite"/>
    </source>
</evidence>
<feature type="region of interest" description="Disordered" evidence="1">
    <location>
        <begin position="116"/>
        <end position="149"/>
    </location>
</feature>
<dbReference type="CDD" id="cd09271">
    <property type="entry name" value="RNase_H2-C"/>
    <property type="match status" value="1"/>
</dbReference>
<dbReference type="PANTHER" id="PTHR47204">
    <property type="entry name" value="OS02G0168900 PROTEIN"/>
    <property type="match status" value="1"/>
</dbReference>
<dbReference type="InterPro" id="IPR013924">
    <property type="entry name" value="RNase_H2_suC"/>
</dbReference>
<name>A0A550C062_9AGAR</name>
<feature type="compositionally biased region" description="Basic residues" evidence="1">
    <location>
        <begin position="131"/>
        <end position="140"/>
    </location>
</feature>
<dbReference type="GO" id="GO:0006401">
    <property type="term" value="P:RNA catabolic process"/>
    <property type="evidence" value="ECO:0007669"/>
    <property type="project" value="InterPro"/>
</dbReference>
<comment type="caution">
    <text evidence="2">The sequence shown here is derived from an EMBL/GenBank/DDBJ whole genome shotgun (WGS) entry which is preliminary data.</text>
</comment>
<reference evidence="2 3" key="1">
    <citation type="journal article" date="2019" name="New Phytol.">
        <title>Comparative genomics reveals unique wood-decay strategies and fruiting body development in the Schizophyllaceae.</title>
        <authorList>
            <person name="Almasi E."/>
            <person name="Sahu N."/>
            <person name="Krizsan K."/>
            <person name="Balint B."/>
            <person name="Kovacs G.M."/>
            <person name="Kiss B."/>
            <person name="Cseklye J."/>
            <person name="Drula E."/>
            <person name="Henrissat B."/>
            <person name="Nagy I."/>
            <person name="Chovatia M."/>
            <person name="Adam C."/>
            <person name="LaButti K."/>
            <person name="Lipzen A."/>
            <person name="Riley R."/>
            <person name="Grigoriev I.V."/>
            <person name="Nagy L.G."/>
        </authorList>
    </citation>
    <scope>NUCLEOTIDE SEQUENCE [LARGE SCALE GENOMIC DNA]</scope>
    <source>
        <strain evidence="2 3">NL-1724</strain>
    </source>
</reference>
<dbReference type="Pfam" id="PF08615">
    <property type="entry name" value="RNase_H2_suC"/>
    <property type="match status" value="1"/>
</dbReference>
<sequence>MSLSISSSCDVRKLPTADPNLVPFHINHTGPAPVSTYFIVDAAKGNVGAPDNGGATTSTSTAGESSLAGPLKTTNIAAACESSSAPKRVVSAFRGRTVHGLRVDVPEGYLGVVLHADGQPTSHHSRDTKPQKGRPRRGKKTTPIDDADESIMFEDAQKDADIRPSRLLNPVSQFSSFLVWGADIPVDEGRDEYVRALTEWTTLAAEIHRMD</sequence>
<dbReference type="Proteomes" id="UP000320762">
    <property type="component" value="Unassembled WGS sequence"/>
</dbReference>
<dbReference type="STRING" id="97359.A0A550C062"/>
<dbReference type="GO" id="GO:0032299">
    <property type="term" value="C:ribonuclease H2 complex"/>
    <property type="evidence" value="ECO:0007669"/>
    <property type="project" value="InterPro"/>
</dbReference>
<proteinExistence type="predicted"/>
<dbReference type="Gene3D" id="2.40.128.680">
    <property type="match status" value="1"/>
</dbReference>
<dbReference type="OrthoDB" id="6222486at2759"/>
<evidence type="ECO:0000313" key="3">
    <source>
        <dbReference type="Proteomes" id="UP000320762"/>
    </source>
</evidence>
<keyword evidence="3" id="KW-1185">Reference proteome</keyword>
<evidence type="ECO:0000313" key="2">
    <source>
        <dbReference type="EMBL" id="TRM58191.1"/>
    </source>
</evidence>
<protein>
    <submittedName>
        <fullName evidence="2">Ribonuclease H2, subunit C</fullName>
    </submittedName>
</protein>
<dbReference type="AlphaFoldDB" id="A0A550C062"/>
<dbReference type="PANTHER" id="PTHR47204:SF1">
    <property type="entry name" value="RIBONUCLEASE H2 SUBUNIT C"/>
    <property type="match status" value="1"/>
</dbReference>
<gene>
    <name evidence="2" type="ORF">BD626DRAFT_550809</name>
</gene>
<dbReference type="EMBL" id="VDMD01000038">
    <property type="protein sequence ID" value="TRM58191.1"/>
    <property type="molecule type" value="Genomic_DNA"/>
</dbReference>